<dbReference type="InterPro" id="IPR032675">
    <property type="entry name" value="LRR_dom_sf"/>
</dbReference>
<evidence type="ECO:0000256" key="1">
    <source>
        <dbReference type="SAM" id="MobiDB-lite"/>
    </source>
</evidence>
<protein>
    <recommendedName>
        <fullName evidence="4">F-box domain-containing protein</fullName>
    </recommendedName>
</protein>
<dbReference type="SUPFAM" id="SSF52058">
    <property type="entry name" value="L domain-like"/>
    <property type="match status" value="1"/>
</dbReference>
<evidence type="ECO:0000313" key="3">
    <source>
        <dbReference type="Proteomes" id="UP000256964"/>
    </source>
</evidence>
<accession>A0A371CK74</accession>
<dbReference type="STRING" id="139420.A0A371CK74"/>
<proteinExistence type="predicted"/>
<dbReference type="EMBL" id="KZ857542">
    <property type="protein sequence ID" value="RDX40675.1"/>
    <property type="molecule type" value="Genomic_DNA"/>
</dbReference>
<gene>
    <name evidence="2" type="ORF">OH76DRAFT_1490083</name>
</gene>
<feature type="compositionally biased region" description="Acidic residues" evidence="1">
    <location>
        <begin position="116"/>
        <end position="134"/>
    </location>
</feature>
<dbReference type="OrthoDB" id="2801180at2759"/>
<evidence type="ECO:0000313" key="2">
    <source>
        <dbReference type="EMBL" id="RDX40675.1"/>
    </source>
</evidence>
<reference evidence="2 3" key="1">
    <citation type="journal article" date="2018" name="Biotechnol. Biofuels">
        <title>Integrative visual omics of the white-rot fungus Polyporus brumalis exposes the biotechnological potential of its oxidative enzymes for delignifying raw plant biomass.</title>
        <authorList>
            <person name="Miyauchi S."/>
            <person name="Rancon A."/>
            <person name="Drula E."/>
            <person name="Hage H."/>
            <person name="Chaduli D."/>
            <person name="Favel A."/>
            <person name="Grisel S."/>
            <person name="Henrissat B."/>
            <person name="Herpoel-Gimbert I."/>
            <person name="Ruiz-Duenas F.J."/>
            <person name="Chevret D."/>
            <person name="Hainaut M."/>
            <person name="Lin J."/>
            <person name="Wang M."/>
            <person name="Pangilinan J."/>
            <person name="Lipzen A."/>
            <person name="Lesage-Meessen L."/>
            <person name="Navarro D."/>
            <person name="Riley R."/>
            <person name="Grigoriev I.V."/>
            <person name="Zhou S."/>
            <person name="Raouche S."/>
            <person name="Rosso M.N."/>
        </authorList>
    </citation>
    <scope>NUCLEOTIDE SEQUENCE [LARGE SCALE GENOMIC DNA]</scope>
    <source>
        <strain evidence="2 3">BRFM 1820</strain>
    </source>
</reference>
<dbReference type="Gene3D" id="3.80.10.10">
    <property type="entry name" value="Ribonuclease Inhibitor"/>
    <property type="match status" value="1"/>
</dbReference>
<keyword evidence="3" id="KW-1185">Reference proteome</keyword>
<name>A0A371CK74_9APHY</name>
<dbReference type="AlphaFoldDB" id="A0A371CK74"/>
<dbReference type="Proteomes" id="UP000256964">
    <property type="component" value="Unassembled WGS sequence"/>
</dbReference>
<evidence type="ECO:0008006" key="4">
    <source>
        <dbReference type="Google" id="ProtNLM"/>
    </source>
</evidence>
<sequence>MGVCRVNSRASEGISILTSIIMESAVPSVLNCADLLTEIFSWLRPPNPRCPYDTYTGYRKFYALEREQRKELRGTLCQAALVCQAFTPHALDSLWCVMDELLPLLLLLPPLSCDDDDADDNDDDADGNDDDNSDNNDAYIFSRPVEQEEWQRFDMYARRVRVLYYYGHDEESLHPSVWTHLKEHYRDGPMLPRLDRLDVMAFSPHDISPFSLFLSSTLRYLTIAFERSITITLPTSATPVGAMMRDVIARSSPGLHTLRLGHSFGLTVPYTSVLAELHHLRTLILCQCPGCSVSGRSPLWTVPLAESLRVCAIAVKDIPNTFGTGSFGALQEVSVYGRPDDINNFIRGIQPATVHTISVTVLRNRGEATSPPRLSSICEHLPPTLEYFSLTFAGGREINPPCALSAVLAHMPPLRNLASFTLHGKEIAAIISGDDARILGELWPRLRSLKHTRFRSMSHSRGTVTMQGLAEIARRWPTLESLSLPRLEVADLSFSQSEMQGAPHGLRFIEFEEVGGASEPYLVASAIARLFPRLELDKSVGGQYWHKGWKHVRALLCEMLDAT</sequence>
<feature type="region of interest" description="Disordered" evidence="1">
    <location>
        <begin position="116"/>
        <end position="138"/>
    </location>
</feature>
<organism evidence="2 3">
    <name type="scientific">Lentinus brumalis</name>
    <dbReference type="NCBI Taxonomy" id="2498619"/>
    <lineage>
        <taxon>Eukaryota</taxon>
        <taxon>Fungi</taxon>
        <taxon>Dikarya</taxon>
        <taxon>Basidiomycota</taxon>
        <taxon>Agaricomycotina</taxon>
        <taxon>Agaricomycetes</taxon>
        <taxon>Polyporales</taxon>
        <taxon>Polyporaceae</taxon>
        <taxon>Lentinus</taxon>
    </lineage>
</organism>